<feature type="compositionally biased region" description="Basic residues" evidence="1">
    <location>
        <begin position="1326"/>
        <end position="1335"/>
    </location>
</feature>
<dbReference type="Proteomes" id="UP000193719">
    <property type="component" value="Unassembled WGS sequence"/>
</dbReference>
<feature type="region of interest" description="Disordered" evidence="1">
    <location>
        <begin position="23"/>
        <end position="100"/>
    </location>
</feature>
<feature type="region of interest" description="Disordered" evidence="1">
    <location>
        <begin position="550"/>
        <end position="574"/>
    </location>
</feature>
<dbReference type="EMBL" id="MCFH01000001">
    <property type="protein sequence ID" value="ORX60889.1"/>
    <property type="molecule type" value="Genomic_DNA"/>
</dbReference>
<proteinExistence type="predicted"/>
<feature type="compositionally biased region" description="Polar residues" evidence="1">
    <location>
        <begin position="39"/>
        <end position="53"/>
    </location>
</feature>
<organism evidence="2 3">
    <name type="scientific">Piromyces finnis</name>
    <dbReference type="NCBI Taxonomy" id="1754191"/>
    <lineage>
        <taxon>Eukaryota</taxon>
        <taxon>Fungi</taxon>
        <taxon>Fungi incertae sedis</taxon>
        <taxon>Chytridiomycota</taxon>
        <taxon>Chytridiomycota incertae sedis</taxon>
        <taxon>Neocallimastigomycetes</taxon>
        <taxon>Neocallimastigales</taxon>
        <taxon>Neocallimastigaceae</taxon>
        <taxon>Piromyces</taxon>
    </lineage>
</organism>
<feature type="compositionally biased region" description="Basic and acidic residues" evidence="1">
    <location>
        <begin position="27"/>
        <end position="37"/>
    </location>
</feature>
<evidence type="ECO:0000256" key="1">
    <source>
        <dbReference type="SAM" id="MobiDB-lite"/>
    </source>
</evidence>
<feature type="region of interest" description="Disordered" evidence="1">
    <location>
        <begin position="166"/>
        <end position="209"/>
    </location>
</feature>
<feature type="compositionally biased region" description="Basic and acidic residues" evidence="1">
    <location>
        <begin position="775"/>
        <end position="788"/>
    </location>
</feature>
<feature type="compositionally biased region" description="Basic and acidic residues" evidence="1">
    <location>
        <begin position="54"/>
        <end position="100"/>
    </location>
</feature>
<evidence type="ECO:0000313" key="2">
    <source>
        <dbReference type="EMBL" id="ORX60889.1"/>
    </source>
</evidence>
<reference evidence="2 3" key="1">
    <citation type="submission" date="2016-08" db="EMBL/GenBank/DDBJ databases">
        <title>Genomes of anaerobic fungi encode conserved fungal cellulosomes for biomass hydrolysis.</title>
        <authorList>
            <consortium name="DOE Joint Genome Institute"/>
            <person name="Haitjema C.H."/>
            <person name="Gilmore S.P."/>
            <person name="Henske J.K."/>
            <person name="Solomon K.V."/>
            <person name="De Groot R."/>
            <person name="Kuo A."/>
            <person name="Mondo S.J."/>
            <person name="Salamov A.A."/>
            <person name="Labutti K."/>
            <person name="Zhao Z."/>
            <person name="Chiniquy J."/>
            <person name="Barry K."/>
            <person name="Brewer H.M."/>
            <person name="Purvine S.O."/>
            <person name="Wright A.T."/>
            <person name="Boxma B."/>
            <person name="Van Alen T."/>
            <person name="Hackstein J.H."/>
            <person name="Baker S.E."/>
            <person name="Grigoriev I.V."/>
            <person name="O'Malley M.A."/>
        </authorList>
    </citation>
    <scope>NUCLEOTIDE SEQUENCE [LARGE SCALE GENOMIC DNA]</scope>
    <source>
        <strain evidence="3">finn</strain>
    </source>
</reference>
<name>A0A1Y1VN97_9FUNG</name>
<feature type="region of interest" description="Disordered" evidence="1">
    <location>
        <begin position="1424"/>
        <end position="1444"/>
    </location>
</feature>
<feature type="region of interest" description="Disordered" evidence="1">
    <location>
        <begin position="1305"/>
        <end position="1393"/>
    </location>
</feature>
<protein>
    <submittedName>
        <fullName evidence="2">Uncharacterized protein</fullName>
    </submittedName>
</protein>
<feature type="region of interest" description="Disordered" evidence="1">
    <location>
        <begin position="836"/>
        <end position="856"/>
    </location>
</feature>
<evidence type="ECO:0000313" key="3">
    <source>
        <dbReference type="Proteomes" id="UP000193719"/>
    </source>
</evidence>
<feature type="region of interest" description="Disordered" evidence="1">
    <location>
        <begin position="775"/>
        <end position="794"/>
    </location>
</feature>
<feature type="compositionally biased region" description="Low complexity" evidence="1">
    <location>
        <begin position="193"/>
        <end position="209"/>
    </location>
</feature>
<comment type="caution">
    <text evidence="2">The sequence shown here is derived from an EMBL/GenBank/DDBJ whole genome shotgun (WGS) entry which is preliminary data.</text>
</comment>
<accession>A0A1Y1VN97</accession>
<keyword evidence="3" id="KW-1185">Reference proteome</keyword>
<feature type="compositionally biased region" description="Polar residues" evidence="1">
    <location>
        <begin position="1252"/>
        <end position="1277"/>
    </location>
</feature>
<feature type="compositionally biased region" description="Basic residues" evidence="1">
    <location>
        <begin position="1378"/>
        <end position="1388"/>
    </location>
</feature>
<feature type="compositionally biased region" description="Basic and acidic residues" evidence="1">
    <location>
        <begin position="552"/>
        <end position="565"/>
    </location>
</feature>
<feature type="compositionally biased region" description="Basic and acidic residues" evidence="1">
    <location>
        <begin position="742"/>
        <end position="758"/>
    </location>
</feature>
<reference evidence="2 3" key="2">
    <citation type="submission" date="2016-08" db="EMBL/GenBank/DDBJ databases">
        <title>Pervasive Adenine N6-methylation of Active Genes in Fungi.</title>
        <authorList>
            <consortium name="DOE Joint Genome Institute"/>
            <person name="Mondo S.J."/>
            <person name="Dannebaum R.O."/>
            <person name="Kuo R.C."/>
            <person name="Labutti K."/>
            <person name="Haridas S."/>
            <person name="Kuo A."/>
            <person name="Salamov A."/>
            <person name="Ahrendt S.R."/>
            <person name="Lipzen A."/>
            <person name="Sullivan W."/>
            <person name="Andreopoulos W.B."/>
            <person name="Clum A."/>
            <person name="Lindquist E."/>
            <person name="Daum C."/>
            <person name="Ramamoorthy G.K."/>
            <person name="Gryganskyi A."/>
            <person name="Culley D."/>
            <person name="Magnuson J.K."/>
            <person name="James T.Y."/>
            <person name="O'Malley M.A."/>
            <person name="Stajich J.E."/>
            <person name="Spatafora J.W."/>
            <person name="Visel A."/>
            <person name="Grigoriev I.V."/>
        </authorList>
    </citation>
    <scope>NUCLEOTIDE SEQUENCE [LARGE SCALE GENOMIC DNA]</scope>
    <source>
        <strain evidence="3">finn</strain>
    </source>
</reference>
<sequence length="1444" mass="165024">MEKNKKSNSHGLNIKGGKAIFYVPKKSNGEGNDKDEIQNMESQTSKILVSNQEKSSDLNIDGKKSKVEKKDEIKYNDKNKTEANETKTTENIRKSENKTNRRETISNIQSISFDKTFLKNIVDKVVTNKIDINNKEEINKHAVNVLKELKKIGTFSSNVIIPMNINMDSSSTSKTKLTDKDINKSITKDKSSKSNLPKSSISNSNTITSSKPDVIKITNKNSTLSNEGLKNSSLKNGVSKLLNNSSNSSKNDQLKISSGSLSNTIETTKNKTTEILIENEIINDDDNKNDNTFKSSLLKSPSTNIIITDEPSSAKKLSNKESIILESSDIKPKTSILDLSKTSTTKSLLSDKIEENYSSKDDKLKFSTHEISIHRNDEKNDSSKTSINYIGEKSETFNLIGKDNSPMDIDKISSLESIKNSKFLDNSNNEKSVSQKDESNLKLIPQFDSILSSKKKDSEPIKINDIMIFEDEDEDLMEIDPIEEIKEGTGLIENKSQNTVNIIKDNSKDKITSNQISDKPSSENQLKKDKSFSVSNIFSFEMKSLSQELTEENEKIGEQSKRNKDNNNVNSENDKKNIDIEPIIIEKDDDVLVVKNNEKDKDKNNIIEEDSDTTIIIKKNRIIEEENDVNDIKINKMKDNNNKKDLTDEIKINKKENIIIEDDETKEKMEEDKDILIVTSKISDSENNIQDNNLSRKEKKNPAIGEDNKNFQNVINKDSNKLKSIDVDATIEEVDIQIDKDKNKTSESGKKDKNHDNEVQMIDNENDRIMEKNVKNLEKDESKKESNELNKNIEISDVINVKDKQEEDIQIINQNNNTEETNEKVLEIDNDVQIISKKKGKPSKDKNIPEDVESGKEVQIITEKEKSKSIDDNELEKSIKSKKRKSISEINNEKMVENKNDELSENIQIIDSKDNSAEKKRKDRKSKITKSIEEFGEEDEEFLINNLNINKEEKDKIKKYFFSEIDGKIDKIIENRLDEILNESIDSLIEKNNKMSNNKQISKDIKKITLYEIIRLFVNDVDDGGDGNETIYKGISSDGIKKESELLVDLNEDLYEREGLIKKKVNNNDKIMIVEVPRKVVKKRDNKIMVIDDEFDETKYDTTIYDKEKPIRIEKRYSSKKSTLPKPYKVVDNNVMNDLSLLCDLSTNINTILNETKTKEMKYCLESISNFVKEQKSIMCQNIKPKRNDAIEIVIPVNNYSLKRKFNSDDDEDFTINIKSIKNFKKKKIMVVDDDDDIEEIISSDENDNELEATSSSSLPNTSDTFNNSEYVTSETNSIIDSDSDSDSEYERGTIKKLVKNKQSLKNRKATSISDTESEYEEKSRKNSKSQKPSKNKVTDSISDSDSEEIEIPIKKSKKKQSIAVSDTDSDYDDNFNRRKSLKKKSKKQVSLGEVTPKLYSFDELQHMKDETVYSPNQLRNVVRKKSITNSTTYKSSNKKEKKK</sequence>
<gene>
    <name evidence="2" type="ORF">BCR36DRAFT_578965</name>
</gene>
<dbReference type="STRING" id="1754191.A0A1Y1VN97"/>
<feature type="region of interest" description="Disordered" evidence="1">
    <location>
        <begin position="687"/>
        <end position="708"/>
    </location>
</feature>
<feature type="region of interest" description="Disordered" evidence="1">
    <location>
        <begin position="742"/>
        <end position="770"/>
    </location>
</feature>
<feature type="compositionally biased region" description="Acidic residues" evidence="1">
    <location>
        <begin position="1242"/>
        <end position="1251"/>
    </location>
</feature>
<dbReference type="OrthoDB" id="2163524at2759"/>
<feature type="compositionally biased region" description="Basic and acidic residues" evidence="1">
    <location>
        <begin position="176"/>
        <end position="192"/>
    </location>
</feature>
<feature type="region of interest" description="Disordered" evidence="1">
    <location>
        <begin position="1242"/>
        <end position="1288"/>
    </location>
</feature>
<feature type="compositionally biased region" description="Basic and acidic residues" evidence="1">
    <location>
        <begin position="842"/>
        <end position="856"/>
    </location>
</feature>